<keyword evidence="3" id="KW-1185">Reference proteome</keyword>
<protein>
    <submittedName>
        <fullName evidence="2">Organic hydroperoxide reductase OsmC/OhrA</fullName>
    </submittedName>
</protein>
<evidence type="ECO:0000313" key="2">
    <source>
        <dbReference type="EMBL" id="RPE32064.1"/>
    </source>
</evidence>
<gene>
    <name evidence="2" type="ORF">EDD38_0309</name>
    <name evidence="1" type="ORF">EDD39_6521</name>
</gene>
<dbReference type="PANTHER" id="PTHR42830:SF2">
    <property type="entry name" value="OSMC_OHR FAMILY PROTEIN"/>
    <property type="match status" value="1"/>
</dbReference>
<dbReference type="PANTHER" id="PTHR42830">
    <property type="entry name" value="OSMOTICALLY INDUCIBLE FAMILY PROTEIN"/>
    <property type="match status" value="1"/>
</dbReference>
<sequence>MAFSHAHHYAVRVEWTGNLGTGTDHYRSYARAHTVSAEGLPDLLGSSDPTFHGDRTRWNPEQLLLAALAQCHMLSYLHHCAANGVVVLSYADDSAGTMRTEGNGGRFTEAVLRPRIEVAEESMREQALALHGPASRDCFIASSVNFPVHHEPVVTVHSAG</sequence>
<dbReference type="EMBL" id="RKQG01000001">
    <property type="protein sequence ID" value="RPE32064.1"/>
    <property type="molecule type" value="Genomic_DNA"/>
</dbReference>
<dbReference type="SUPFAM" id="SSF82784">
    <property type="entry name" value="OsmC-like"/>
    <property type="match status" value="1"/>
</dbReference>
<reference evidence="3 4" key="1">
    <citation type="submission" date="2018-11" db="EMBL/GenBank/DDBJ databases">
        <title>Sequencing the genomes of 1000 actinobacteria strains.</title>
        <authorList>
            <person name="Klenk H.-P."/>
        </authorList>
    </citation>
    <scope>NUCLEOTIDE SEQUENCE [LARGE SCALE GENOMIC DNA]</scope>
    <source>
        <strain evidence="1 4">DSM 44780</strain>
        <strain evidence="2 3">DSM 44781</strain>
    </source>
</reference>
<organism evidence="2 3">
    <name type="scientific">Kitasatospora cineracea</name>
    <dbReference type="NCBI Taxonomy" id="88074"/>
    <lineage>
        <taxon>Bacteria</taxon>
        <taxon>Bacillati</taxon>
        <taxon>Actinomycetota</taxon>
        <taxon>Actinomycetes</taxon>
        <taxon>Kitasatosporales</taxon>
        <taxon>Streptomycetaceae</taxon>
        <taxon>Kitasatospora</taxon>
    </lineage>
</organism>
<name>A0A3N4S6P2_9ACTN</name>
<dbReference type="InterPro" id="IPR036102">
    <property type="entry name" value="OsmC/Ohrsf"/>
</dbReference>
<dbReference type="Gene3D" id="3.30.300.20">
    <property type="match status" value="1"/>
</dbReference>
<dbReference type="AlphaFoldDB" id="A0A3N4S6P2"/>
<dbReference type="InterPro" id="IPR052707">
    <property type="entry name" value="OsmC_Ohr_Peroxiredoxin"/>
</dbReference>
<dbReference type="InterPro" id="IPR015946">
    <property type="entry name" value="KH_dom-like_a/b"/>
</dbReference>
<dbReference type="Pfam" id="PF02566">
    <property type="entry name" value="OsmC"/>
    <property type="match status" value="1"/>
</dbReference>
<dbReference type="RefSeq" id="WP_123562859.1">
    <property type="nucleotide sequence ID" value="NZ_JBEYIY010000007.1"/>
</dbReference>
<accession>A0A3N4S6P2</accession>
<evidence type="ECO:0000313" key="3">
    <source>
        <dbReference type="Proteomes" id="UP000266906"/>
    </source>
</evidence>
<dbReference type="Proteomes" id="UP000267408">
    <property type="component" value="Unassembled WGS sequence"/>
</dbReference>
<dbReference type="InterPro" id="IPR003718">
    <property type="entry name" value="OsmC/Ohr_fam"/>
</dbReference>
<dbReference type="OrthoDB" id="9795405at2"/>
<comment type="caution">
    <text evidence="2">The sequence shown here is derived from an EMBL/GenBank/DDBJ whole genome shotgun (WGS) entry which is preliminary data.</text>
</comment>
<proteinExistence type="predicted"/>
<evidence type="ECO:0000313" key="4">
    <source>
        <dbReference type="Proteomes" id="UP000267408"/>
    </source>
</evidence>
<evidence type="ECO:0000313" key="1">
    <source>
        <dbReference type="EMBL" id="ROR38340.1"/>
    </source>
</evidence>
<accession>A0A8G1XA16</accession>
<dbReference type="EMBL" id="RJVJ01000002">
    <property type="protein sequence ID" value="ROR38340.1"/>
    <property type="molecule type" value="Genomic_DNA"/>
</dbReference>
<dbReference type="Proteomes" id="UP000266906">
    <property type="component" value="Unassembled WGS sequence"/>
</dbReference>